<dbReference type="GO" id="GO:0005886">
    <property type="term" value="C:plasma membrane"/>
    <property type="evidence" value="ECO:0007669"/>
    <property type="project" value="UniProtKB-SubCell"/>
</dbReference>
<name>A0A087AJM1_9BIFI</name>
<keyword evidence="6 7" id="KW-0472">Membrane</keyword>
<dbReference type="Gene3D" id="2.30.30.60">
    <property type="match status" value="1"/>
</dbReference>
<dbReference type="PANTHER" id="PTHR30221:SF1">
    <property type="entry name" value="SMALL-CONDUCTANCE MECHANOSENSITIVE CHANNEL"/>
    <property type="match status" value="1"/>
</dbReference>
<reference evidence="10 11" key="1">
    <citation type="submission" date="2014-03" db="EMBL/GenBank/DDBJ databases">
        <title>Genomics of Bifidobacteria.</title>
        <authorList>
            <person name="Ventura M."/>
            <person name="Milani C."/>
            <person name="Lugli G.A."/>
        </authorList>
    </citation>
    <scope>NUCLEOTIDE SEQUENCE [LARGE SCALE GENOMIC DNA]</scope>
    <source>
        <strain evidence="10 11">LMG 10738</strain>
    </source>
</reference>
<dbReference type="InterPro" id="IPR023408">
    <property type="entry name" value="MscS_beta-dom_sf"/>
</dbReference>
<comment type="subcellular location">
    <subcellularLocation>
        <location evidence="1">Cell membrane</location>
        <topology evidence="1">Multi-pass membrane protein</topology>
    </subcellularLocation>
</comment>
<feature type="transmembrane region" description="Helical" evidence="7">
    <location>
        <begin position="29"/>
        <end position="50"/>
    </location>
</feature>
<sequence length="285" mass="30388">MLDGVTTLATQQDILDTVGLWFRTNASKLIYLAVVCLVAFACARLITKVLRRVLDRSQVPDASIFVNFARVLVWVVALTLVLKPVFGISPTTLFTALGIGGVAISLGLKDSIANTISGFQLMFSHVLQPGDLVTISGVTGEVTDITWRQTMVRERNGNIMMIPNSVLNTTTLEKLKPANEAMVTIPFTAKPGVDTDKLTKQLLETIDDAARDLMDPKHGPSVSFTGFSPSGVTGNIVAYAKSHTTLSALTDAVTRSIAAKALFTDLAASGSGRAKDMVMEPSSSS</sequence>
<dbReference type="InterPro" id="IPR049142">
    <property type="entry name" value="MS_channel_1st"/>
</dbReference>
<evidence type="ECO:0000256" key="3">
    <source>
        <dbReference type="ARBA" id="ARBA00022475"/>
    </source>
</evidence>
<comment type="caution">
    <text evidence="10">The sequence shown here is derived from an EMBL/GenBank/DDBJ whole genome shotgun (WGS) entry which is preliminary data.</text>
</comment>
<accession>A0A087AJM1</accession>
<keyword evidence="5 7" id="KW-1133">Transmembrane helix</keyword>
<dbReference type="InterPro" id="IPR011014">
    <property type="entry name" value="MscS_channel_TM-2"/>
</dbReference>
<gene>
    <name evidence="10" type="ORF">BCUN_1792</name>
</gene>
<evidence type="ECO:0000256" key="2">
    <source>
        <dbReference type="ARBA" id="ARBA00008017"/>
    </source>
</evidence>
<dbReference type="Gene3D" id="1.10.287.1260">
    <property type="match status" value="1"/>
</dbReference>
<dbReference type="Proteomes" id="UP000029067">
    <property type="component" value="Unassembled WGS sequence"/>
</dbReference>
<dbReference type="SUPFAM" id="SSF82861">
    <property type="entry name" value="Mechanosensitive channel protein MscS (YggB), transmembrane region"/>
    <property type="match status" value="1"/>
</dbReference>
<dbReference type="RefSeq" id="WP_051921041.1">
    <property type="nucleotide sequence ID" value="NZ_JGYV01000028.1"/>
</dbReference>
<dbReference type="Pfam" id="PF00924">
    <property type="entry name" value="MS_channel_2nd"/>
    <property type="match status" value="1"/>
</dbReference>
<comment type="similarity">
    <text evidence="2">Belongs to the MscS (TC 1.A.23) family.</text>
</comment>
<evidence type="ECO:0000256" key="4">
    <source>
        <dbReference type="ARBA" id="ARBA00022692"/>
    </source>
</evidence>
<dbReference type="InterPro" id="IPR045275">
    <property type="entry name" value="MscS_archaea/bacteria_type"/>
</dbReference>
<feature type="transmembrane region" description="Helical" evidence="7">
    <location>
        <begin position="88"/>
        <end position="108"/>
    </location>
</feature>
<evidence type="ECO:0000313" key="11">
    <source>
        <dbReference type="Proteomes" id="UP000029067"/>
    </source>
</evidence>
<keyword evidence="11" id="KW-1185">Reference proteome</keyword>
<evidence type="ECO:0000256" key="6">
    <source>
        <dbReference type="ARBA" id="ARBA00023136"/>
    </source>
</evidence>
<evidence type="ECO:0000259" key="8">
    <source>
        <dbReference type="Pfam" id="PF00924"/>
    </source>
</evidence>
<dbReference type="InterPro" id="IPR006685">
    <property type="entry name" value="MscS_channel_2nd"/>
</dbReference>
<dbReference type="GO" id="GO:0008381">
    <property type="term" value="F:mechanosensitive monoatomic ion channel activity"/>
    <property type="evidence" value="ECO:0007669"/>
    <property type="project" value="InterPro"/>
</dbReference>
<evidence type="ECO:0000256" key="1">
    <source>
        <dbReference type="ARBA" id="ARBA00004651"/>
    </source>
</evidence>
<feature type="transmembrane region" description="Helical" evidence="7">
    <location>
        <begin position="62"/>
        <end position="82"/>
    </location>
</feature>
<dbReference type="Pfam" id="PF21088">
    <property type="entry name" value="MS_channel_1st"/>
    <property type="match status" value="1"/>
</dbReference>
<feature type="domain" description="Mechanosensitive ion channel MscS" evidence="8">
    <location>
        <begin position="110"/>
        <end position="172"/>
    </location>
</feature>
<evidence type="ECO:0000313" key="10">
    <source>
        <dbReference type="EMBL" id="KFI58971.1"/>
    </source>
</evidence>
<dbReference type="STRING" id="1688.BCUN_1792"/>
<evidence type="ECO:0000256" key="7">
    <source>
        <dbReference type="SAM" id="Phobius"/>
    </source>
</evidence>
<dbReference type="OrthoDB" id="9775207at2"/>
<dbReference type="InterPro" id="IPR010920">
    <property type="entry name" value="LSM_dom_sf"/>
</dbReference>
<protein>
    <submittedName>
        <fullName evidence="10">Transporter, small conductance mechanosensitive ion channel family</fullName>
    </submittedName>
</protein>
<dbReference type="PANTHER" id="PTHR30221">
    <property type="entry name" value="SMALL-CONDUCTANCE MECHANOSENSITIVE CHANNEL"/>
    <property type="match status" value="1"/>
</dbReference>
<feature type="domain" description="Mechanosensitive ion channel transmembrane helices 2/3" evidence="9">
    <location>
        <begin position="69"/>
        <end position="109"/>
    </location>
</feature>
<keyword evidence="3" id="KW-1003">Cell membrane</keyword>
<evidence type="ECO:0000259" key="9">
    <source>
        <dbReference type="Pfam" id="PF21088"/>
    </source>
</evidence>
<proteinExistence type="inferred from homology"/>
<dbReference type="eggNOG" id="COG0668">
    <property type="taxonomic scope" value="Bacteria"/>
</dbReference>
<keyword evidence="4 7" id="KW-0812">Transmembrane</keyword>
<dbReference type="EMBL" id="JGYV01000028">
    <property type="protein sequence ID" value="KFI58971.1"/>
    <property type="molecule type" value="Genomic_DNA"/>
</dbReference>
<dbReference type="AlphaFoldDB" id="A0A087AJM1"/>
<dbReference type="SUPFAM" id="SSF50182">
    <property type="entry name" value="Sm-like ribonucleoproteins"/>
    <property type="match status" value="1"/>
</dbReference>
<organism evidence="10 11">
    <name type="scientific">Bifidobacterium cuniculi</name>
    <dbReference type="NCBI Taxonomy" id="1688"/>
    <lineage>
        <taxon>Bacteria</taxon>
        <taxon>Bacillati</taxon>
        <taxon>Actinomycetota</taxon>
        <taxon>Actinomycetes</taxon>
        <taxon>Bifidobacteriales</taxon>
        <taxon>Bifidobacteriaceae</taxon>
        <taxon>Bifidobacterium</taxon>
    </lineage>
</organism>
<evidence type="ECO:0000256" key="5">
    <source>
        <dbReference type="ARBA" id="ARBA00022989"/>
    </source>
</evidence>